<organism evidence="1">
    <name type="scientific">Lacrimispora sp. BS-2</name>
    <dbReference type="NCBI Taxonomy" id="3151850"/>
    <lineage>
        <taxon>Bacteria</taxon>
        <taxon>Bacillati</taxon>
        <taxon>Bacillota</taxon>
        <taxon>Clostridia</taxon>
        <taxon>Lachnospirales</taxon>
        <taxon>Lachnospiraceae</taxon>
        <taxon>Lacrimispora</taxon>
    </lineage>
</organism>
<protein>
    <submittedName>
        <fullName evidence="1">Uncharacterized protein</fullName>
    </submittedName>
</protein>
<evidence type="ECO:0000313" key="1">
    <source>
        <dbReference type="EMBL" id="XBS55736.1"/>
    </source>
</evidence>
<dbReference type="EMBL" id="CP157940">
    <property type="protein sequence ID" value="XBS55736.1"/>
    <property type="molecule type" value="Genomic_DNA"/>
</dbReference>
<name>A0AAU7PTP1_9FIRM</name>
<dbReference type="AlphaFoldDB" id="A0AAU7PTP1"/>
<reference evidence="1" key="1">
    <citation type="submission" date="2024-06" db="EMBL/GenBank/DDBJ databases">
        <title>Lacrimispora cavernae sp. nov., a novel anaerobe isolated from bat guano pile inside a cave.</title>
        <authorList>
            <person name="Miller S.L."/>
            <person name="Lu N."/>
            <person name="King J."/>
            <person name="Sankaranarayanan K."/>
            <person name="Lawson P.A."/>
        </authorList>
    </citation>
    <scope>NUCLEOTIDE SEQUENCE</scope>
    <source>
        <strain evidence="1">BS-2</strain>
    </source>
</reference>
<accession>A0AAU7PTP1</accession>
<proteinExistence type="predicted"/>
<dbReference type="RefSeq" id="WP_349948386.1">
    <property type="nucleotide sequence ID" value="NZ_CP157940.1"/>
</dbReference>
<gene>
    <name evidence="1" type="ORF">ABFV83_08105</name>
</gene>
<sequence length="126" mass="14605">MDECFQFFHTAFFNHFSSTDDAYLVANGFHFRKNVAVEKHCLSRSPHLLDALLEYALHQRIEAGCGFVEDKLLHISHKKSVEKKPIFERSEEDKAMLEMYGKQIDFTDQSTMEPLVAYVTGVTENR</sequence>